<dbReference type="PANTHER" id="PTHR38459:SF1">
    <property type="entry name" value="PROPHAGE BACTOPRENOL-LINKED GLUCOSE TRANSLOCASE HOMOLOG"/>
    <property type="match status" value="1"/>
</dbReference>
<evidence type="ECO:0000259" key="7">
    <source>
        <dbReference type="Pfam" id="PF04138"/>
    </source>
</evidence>
<keyword evidence="4 6" id="KW-1133">Transmembrane helix</keyword>
<feature type="transmembrane region" description="Helical" evidence="6">
    <location>
        <begin position="38"/>
        <end position="55"/>
    </location>
</feature>
<evidence type="ECO:0000256" key="4">
    <source>
        <dbReference type="ARBA" id="ARBA00022989"/>
    </source>
</evidence>
<evidence type="ECO:0000313" key="9">
    <source>
        <dbReference type="Proteomes" id="UP001597128"/>
    </source>
</evidence>
<accession>A0ABW3F7A5</accession>
<comment type="caution">
    <text evidence="8">The sequence shown here is derived from an EMBL/GenBank/DDBJ whole genome shotgun (WGS) entry which is preliminary data.</text>
</comment>
<dbReference type="Proteomes" id="UP001597128">
    <property type="component" value="Unassembled WGS sequence"/>
</dbReference>
<evidence type="ECO:0000256" key="1">
    <source>
        <dbReference type="ARBA" id="ARBA00004141"/>
    </source>
</evidence>
<keyword evidence="5 6" id="KW-0472">Membrane</keyword>
<comment type="subcellular location">
    <subcellularLocation>
        <location evidence="1">Membrane</location>
        <topology evidence="1">Multi-pass membrane protein</topology>
    </subcellularLocation>
</comment>
<dbReference type="InterPro" id="IPR007267">
    <property type="entry name" value="GtrA_DPMS_TM"/>
</dbReference>
<evidence type="ECO:0000256" key="6">
    <source>
        <dbReference type="SAM" id="Phobius"/>
    </source>
</evidence>
<name>A0ABW3F7A5_9PROT</name>
<protein>
    <submittedName>
        <fullName evidence="8">GtrA family protein</fullName>
    </submittedName>
</protein>
<dbReference type="InterPro" id="IPR051401">
    <property type="entry name" value="GtrA_CellWall_Glycosyl"/>
</dbReference>
<proteinExistence type="inferred from homology"/>
<sequence>MQASLLGFVSIGALAAGVHYVVALLAHALGWQPANANWLGFLLAFPVSYIGHRWWSFRGTLANHRQAFPRFFAVALLGFFANQLLLWLALTYTPLPFWLVLGVVMVLVAISTWLLSRFWAFHHG</sequence>
<evidence type="ECO:0000313" key="8">
    <source>
        <dbReference type="EMBL" id="MFD0914155.1"/>
    </source>
</evidence>
<dbReference type="Pfam" id="PF04138">
    <property type="entry name" value="GtrA_DPMS_TM"/>
    <property type="match status" value="1"/>
</dbReference>
<keyword evidence="3 6" id="KW-0812">Transmembrane</keyword>
<evidence type="ECO:0000256" key="2">
    <source>
        <dbReference type="ARBA" id="ARBA00009399"/>
    </source>
</evidence>
<feature type="transmembrane region" description="Helical" evidence="6">
    <location>
        <begin position="95"/>
        <end position="115"/>
    </location>
</feature>
<keyword evidence="9" id="KW-1185">Reference proteome</keyword>
<dbReference type="PANTHER" id="PTHR38459">
    <property type="entry name" value="PROPHAGE BACTOPRENOL-LINKED GLUCOSE TRANSLOCASE HOMOLOG"/>
    <property type="match status" value="1"/>
</dbReference>
<reference evidence="9" key="1">
    <citation type="journal article" date="2019" name="Int. J. Syst. Evol. Microbiol.">
        <title>The Global Catalogue of Microorganisms (GCM) 10K type strain sequencing project: providing services to taxonomists for standard genome sequencing and annotation.</title>
        <authorList>
            <consortium name="The Broad Institute Genomics Platform"/>
            <consortium name="The Broad Institute Genome Sequencing Center for Infectious Disease"/>
            <person name="Wu L."/>
            <person name="Ma J."/>
        </authorList>
    </citation>
    <scope>NUCLEOTIDE SEQUENCE [LARGE SCALE GENOMIC DNA]</scope>
    <source>
        <strain evidence="9">CCUG 58412</strain>
    </source>
</reference>
<gene>
    <name evidence="8" type="ORF">ACFQ1Z_11395</name>
</gene>
<dbReference type="RefSeq" id="WP_379057725.1">
    <property type="nucleotide sequence ID" value="NZ_JBHTKB010000002.1"/>
</dbReference>
<comment type="similarity">
    <text evidence="2">Belongs to the GtrA family.</text>
</comment>
<evidence type="ECO:0000256" key="5">
    <source>
        <dbReference type="ARBA" id="ARBA00023136"/>
    </source>
</evidence>
<dbReference type="EMBL" id="JBHTKB010000002">
    <property type="protein sequence ID" value="MFD0914155.1"/>
    <property type="molecule type" value="Genomic_DNA"/>
</dbReference>
<organism evidence="8 9">
    <name type="scientific">Methylophilus luteus</name>
    <dbReference type="NCBI Taxonomy" id="640108"/>
    <lineage>
        <taxon>Bacteria</taxon>
        <taxon>Pseudomonadati</taxon>
        <taxon>Pseudomonadota</taxon>
        <taxon>Betaproteobacteria</taxon>
        <taxon>Nitrosomonadales</taxon>
        <taxon>Methylophilaceae</taxon>
        <taxon>Methylophilus</taxon>
    </lineage>
</organism>
<evidence type="ECO:0000256" key="3">
    <source>
        <dbReference type="ARBA" id="ARBA00022692"/>
    </source>
</evidence>
<feature type="transmembrane region" description="Helical" evidence="6">
    <location>
        <begin position="67"/>
        <end position="89"/>
    </location>
</feature>
<feature type="domain" description="GtrA/DPMS transmembrane" evidence="7">
    <location>
        <begin position="8"/>
        <end position="121"/>
    </location>
</feature>